<evidence type="ECO:0000313" key="2">
    <source>
        <dbReference type="Proteomes" id="UP001198241"/>
    </source>
</evidence>
<comment type="caution">
    <text evidence="1">The sequence shown here is derived from an EMBL/GenBank/DDBJ whole genome shotgun (WGS) entry which is preliminary data.</text>
</comment>
<proteinExistence type="predicted"/>
<dbReference type="RefSeq" id="WP_039968834.1">
    <property type="nucleotide sequence ID" value="NZ_JAJEQD010000004.1"/>
</dbReference>
<accession>A0ABS8F0Z1</accession>
<evidence type="ECO:0000313" key="1">
    <source>
        <dbReference type="EMBL" id="MCC2156127.1"/>
    </source>
</evidence>
<dbReference type="EMBL" id="JAJEQD010000004">
    <property type="protein sequence ID" value="MCC2156127.1"/>
    <property type="molecule type" value="Genomic_DNA"/>
</dbReference>
<organism evidence="1 2">
    <name type="scientific">Veillonella fallax</name>
    <dbReference type="NCBI Taxonomy" id="2881272"/>
    <lineage>
        <taxon>Bacteria</taxon>
        <taxon>Bacillati</taxon>
        <taxon>Bacillota</taxon>
        <taxon>Negativicutes</taxon>
        <taxon>Veillonellales</taxon>
        <taxon>Veillonellaceae</taxon>
        <taxon>Veillonella</taxon>
    </lineage>
</organism>
<dbReference type="Proteomes" id="UP001198241">
    <property type="component" value="Unassembled WGS sequence"/>
</dbReference>
<protein>
    <submittedName>
        <fullName evidence="1">Uncharacterized protein</fullName>
    </submittedName>
</protein>
<reference evidence="1 2" key="1">
    <citation type="submission" date="2021-10" db="EMBL/GenBank/DDBJ databases">
        <title>Anaerobic single-cell dispensing facilitates the cultivation of human gut bacteria.</title>
        <authorList>
            <person name="Afrizal A."/>
        </authorList>
    </citation>
    <scope>NUCLEOTIDE SEQUENCE [LARGE SCALE GENOMIC DNA]</scope>
    <source>
        <strain evidence="1 2">CLA-AA-H247</strain>
    </source>
</reference>
<gene>
    <name evidence="1" type="ORF">LKD20_03070</name>
</gene>
<keyword evidence="2" id="KW-1185">Reference proteome</keyword>
<name>A0ABS8F0Z1_9FIRM</name>
<sequence>MMTCNEVPVAVATWLSKGENLDLIYTNPKNHIVCFIPTYEPGGGDSTMCYFVDGRQELVHLPIRTILRELALQEGLRPNYIMTSDGRRSSYTAPKTYGPHLTFGHIKCRRPIGKDVVYGLFNVAIPYQYIVTDGPDPDTSYIHVGDFKPILVYQAPHHVKHKLNEAMLEHCNYVRKMLARIKLSQNPQVVAELFIAWRDLTR</sequence>